<dbReference type="Proteomes" id="UP000472676">
    <property type="component" value="Unassembled WGS sequence"/>
</dbReference>
<name>A0A6M2BUS5_9GAMM</name>
<feature type="transmembrane region" description="Helical" evidence="1">
    <location>
        <begin position="89"/>
        <end position="108"/>
    </location>
</feature>
<accession>A0A6M2BUS5</accession>
<sequence>MTPVAQRSRGQILRSRGIGTRIGTLIGVGWLAYGLSLLGGVARIPIAIVGLVIAAVLLQRARRLLAASRGLPAPDAAQRMANRRVWVRFWINFVFEIVLLNLAINLLAAPSLHVYWIPAISLVVGLHFLPMARFLDVPSYWACGGAMMLLAAATALALHRDWMAPNLLVATEAMLNAAILWATALHGLRAIAAGRPPATAD</sequence>
<gene>
    <name evidence="2" type="ORF">G7Y85_13010</name>
</gene>
<keyword evidence="1" id="KW-0472">Membrane</keyword>
<keyword evidence="3" id="KW-1185">Reference proteome</keyword>
<feature type="transmembrane region" description="Helical" evidence="1">
    <location>
        <begin position="18"/>
        <end position="35"/>
    </location>
</feature>
<dbReference type="RefSeq" id="WP_166257665.1">
    <property type="nucleotide sequence ID" value="NZ_JAAMOW010000006.1"/>
</dbReference>
<protein>
    <submittedName>
        <fullName evidence="2">Uncharacterized protein</fullName>
    </submittedName>
</protein>
<feature type="transmembrane region" description="Helical" evidence="1">
    <location>
        <begin position="41"/>
        <end position="58"/>
    </location>
</feature>
<evidence type="ECO:0000256" key="1">
    <source>
        <dbReference type="SAM" id="Phobius"/>
    </source>
</evidence>
<proteinExistence type="predicted"/>
<comment type="caution">
    <text evidence="2">The sequence shown here is derived from an EMBL/GenBank/DDBJ whole genome shotgun (WGS) entry which is preliminary data.</text>
</comment>
<dbReference type="AlphaFoldDB" id="A0A6M2BUS5"/>
<feature type="transmembrane region" description="Helical" evidence="1">
    <location>
        <begin position="139"/>
        <end position="158"/>
    </location>
</feature>
<evidence type="ECO:0000313" key="2">
    <source>
        <dbReference type="EMBL" id="NGY05687.1"/>
    </source>
</evidence>
<keyword evidence="1" id="KW-0812">Transmembrane</keyword>
<organism evidence="2 3">
    <name type="scientific">Solimonas terrae</name>
    <dbReference type="NCBI Taxonomy" id="1396819"/>
    <lineage>
        <taxon>Bacteria</taxon>
        <taxon>Pseudomonadati</taxon>
        <taxon>Pseudomonadota</taxon>
        <taxon>Gammaproteobacteria</taxon>
        <taxon>Nevskiales</taxon>
        <taxon>Nevskiaceae</taxon>
        <taxon>Solimonas</taxon>
    </lineage>
</organism>
<keyword evidence="1" id="KW-1133">Transmembrane helix</keyword>
<evidence type="ECO:0000313" key="3">
    <source>
        <dbReference type="Proteomes" id="UP000472676"/>
    </source>
</evidence>
<feature type="transmembrane region" description="Helical" evidence="1">
    <location>
        <begin position="164"/>
        <end position="185"/>
    </location>
</feature>
<dbReference type="EMBL" id="JAAMOW010000006">
    <property type="protein sequence ID" value="NGY05687.1"/>
    <property type="molecule type" value="Genomic_DNA"/>
</dbReference>
<reference evidence="2 3" key="1">
    <citation type="journal article" date="2014" name="Int. J. Syst. Evol. Microbiol.">
        <title>Solimonas terrae sp. nov., isolated from soil.</title>
        <authorList>
            <person name="Kim S.J."/>
            <person name="Moon J.Y."/>
            <person name="Weon H.Y."/>
            <person name="Ahn J.H."/>
            <person name="Chen W.M."/>
            <person name="Kwon S.W."/>
        </authorList>
    </citation>
    <scope>NUCLEOTIDE SEQUENCE [LARGE SCALE GENOMIC DNA]</scope>
    <source>
        <strain evidence="2 3">KIS83-12</strain>
    </source>
</reference>
<feature type="transmembrane region" description="Helical" evidence="1">
    <location>
        <begin position="114"/>
        <end position="132"/>
    </location>
</feature>